<name>E3MPH9_CAERE</name>
<gene>
    <name evidence="1" type="ORF">CRE_08393</name>
</gene>
<protein>
    <submittedName>
        <fullName evidence="1">Uncharacterized protein</fullName>
    </submittedName>
</protein>
<sequence>MNWTTAATRCNDKSILSYFVENHCRTTLYLGLKLTRPVFDDELRQFLENARSKRLWKFKAWIRNKRNPPNSGNSR</sequence>
<dbReference type="Proteomes" id="UP000008281">
    <property type="component" value="Unassembled WGS sequence"/>
</dbReference>
<keyword evidence="2" id="KW-1185">Reference proteome</keyword>
<reference evidence="1" key="1">
    <citation type="submission" date="2007-07" db="EMBL/GenBank/DDBJ databases">
        <title>PCAP assembly of the Caenorhabditis remanei genome.</title>
        <authorList>
            <consortium name="The Caenorhabditis remanei Sequencing Consortium"/>
            <person name="Wilson R.K."/>
        </authorList>
    </citation>
    <scope>NUCLEOTIDE SEQUENCE [LARGE SCALE GENOMIC DNA]</scope>
    <source>
        <strain evidence="1">PB4641</strain>
    </source>
</reference>
<accession>E3MPH9</accession>
<evidence type="ECO:0000313" key="2">
    <source>
        <dbReference type="Proteomes" id="UP000008281"/>
    </source>
</evidence>
<dbReference type="EMBL" id="DS268463">
    <property type="protein sequence ID" value="EFP06482.1"/>
    <property type="molecule type" value="Genomic_DNA"/>
</dbReference>
<proteinExistence type="predicted"/>
<organism evidence="2">
    <name type="scientific">Caenorhabditis remanei</name>
    <name type="common">Caenorhabditis vulgaris</name>
    <dbReference type="NCBI Taxonomy" id="31234"/>
    <lineage>
        <taxon>Eukaryota</taxon>
        <taxon>Metazoa</taxon>
        <taxon>Ecdysozoa</taxon>
        <taxon>Nematoda</taxon>
        <taxon>Chromadorea</taxon>
        <taxon>Rhabditida</taxon>
        <taxon>Rhabditina</taxon>
        <taxon>Rhabditomorpha</taxon>
        <taxon>Rhabditoidea</taxon>
        <taxon>Rhabditidae</taxon>
        <taxon>Peloderinae</taxon>
        <taxon>Caenorhabditis</taxon>
    </lineage>
</organism>
<evidence type="ECO:0000313" key="1">
    <source>
        <dbReference type="EMBL" id="EFP06482.1"/>
    </source>
</evidence>
<dbReference type="AlphaFoldDB" id="E3MPH9"/>
<dbReference type="HOGENOM" id="CLU_2673466_0_0_1"/>